<feature type="transmembrane region" description="Helical" evidence="1">
    <location>
        <begin position="145"/>
        <end position="165"/>
    </location>
</feature>
<reference evidence="2" key="1">
    <citation type="submission" date="2022-11" db="EMBL/GenBank/DDBJ databases">
        <title>WGS of Natronobacillus azotifigens 24KS-1, an anaerobic diazotrophic haloalkaliphile from soda-rich habitats.</title>
        <authorList>
            <person name="Sorokin D.Y."/>
            <person name="Merkel A.Y."/>
        </authorList>
    </citation>
    <scope>NUCLEOTIDE SEQUENCE</scope>
    <source>
        <strain evidence="2">24KS-1</strain>
    </source>
</reference>
<dbReference type="GO" id="GO:0003735">
    <property type="term" value="F:structural constituent of ribosome"/>
    <property type="evidence" value="ECO:0007669"/>
    <property type="project" value="InterPro"/>
</dbReference>
<dbReference type="Proteomes" id="UP001084197">
    <property type="component" value="Unassembled WGS sequence"/>
</dbReference>
<evidence type="ECO:0000313" key="2">
    <source>
        <dbReference type="EMBL" id="MCZ0703593.1"/>
    </source>
</evidence>
<dbReference type="GO" id="GO:0006412">
    <property type="term" value="P:translation"/>
    <property type="evidence" value="ECO:0007669"/>
    <property type="project" value="InterPro"/>
</dbReference>
<keyword evidence="1" id="KW-1133">Transmembrane helix</keyword>
<sequence length="203" mass="24013">MSLSTQFLSLVTMVSAGAYLGCMFDTIEVFSPRWKGKKIFSYVIEISFWLLQTLFMFYLLLVINNGEINFYFLVAIYIGFTIYQHFLARGYKVVLAYIIKVVNAIYQFFYRCTQVLLVQPVIWLLQVLLAISLALLTLIGRLISLLWMLIYVPIRTIFKLFWMILPKNAQKCLVSLAGFYSKIENIINNRIINKWKRLWEKWR</sequence>
<dbReference type="NCBIfam" id="TIGR02893">
    <property type="entry name" value="spore_yabQ"/>
    <property type="match status" value="1"/>
</dbReference>
<keyword evidence="1" id="KW-0812">Transmembrane</keyword>
<proteinExistence type="predicted"/>
<feature type="transmembrane region" description="Helical" evidence="1">
    <location>
        <begin position="39"/>
        <end position="62"/>
    </location>
</feature>
<dbReference type="PROSITE" id="PS00962">
    <property type="entry name" value="RIBOSOMAL_S2_1"/>
    <property type="match status" value="1"/>
</dbReference>
<dbReference type="InterPro" id="IPR018130">
    <property type="entry name" value="Ribosomal_uS2_CS"/>
</dbReference>
<organism evidence="2 3">
    <name type="scientific">Natronobacillus azotifigens</name>
    <dbReference type="NCBI Taxonomy" id="472978"/>
    <lineage>
        <taxon>Bacteria</taxon>
        <taxon>Bacillati</taxon>
        <taxon>Bacillota</taxon>
        <taxon>Bacilli</taxon>
        <taxon>Bacillales</taxon>
        <taxon>Bacillaceae</taxon>
        <taxon>Natronobacillus</taxon>
    </lineage>
</organism>
<accession>A0A9J6REI9</accession>
<feature type="transmembrane region" description="Helical" evidence="1">
    <location>
        <begin position="93"/>
        <end position="110"/>
    </location>
</feature>
<dbReference type="EMBL" id="JAPRAT010000019">
    <property type="protein sequence ID" value="MCZ0703593.1"/>
    <property type="molecule type" value="Genomic_DNA"/>
</dbReference>
<dbReference type="RefSeq" id="WP_268780357.1">
    <property type="nucleotide sequence ID" value="NZ_JAPRAT010000019.1"/>
</dbReference>
<name>A0A9J6REI9_9BACI</name>
<dbReference type="GO" id="GO:0005840">
    <property type="term" value="C:ribosome"/>
    <property type="evidence" value="ECO:0007669"/>
    <property type="project" value="InterPro"/>
</dbReference>
<protein>
    <submittedName>
        <fullName evidence="2">Spore cortex biosynthesis protein YabQ</fullName>
    </submittedName>
</protein>
<dbReference type="AlphaFoldDB" id="A0A9J6REI9"/>
<feature type="transmembrane region" description="Helical" evidence="1">
    <location>
        <begin position="68"/>
        <end position="86"/>
    </location>
</feature>
<gene>
    <name evidence="2" type="primary">yabQ</name>
    <name evidence="2" type="ORF">OWO01_10220</name>
</gene>
<evidence type="ECO:0000256" key="1">
    <source>
        <dbReference type="SAM" id="Phobius"/>
    </source>
</evidence>
<feature type="transmembrane region" description="Helical" evidence="1">
    <location>
        <begin position="116"/>
        <end position="138"/>
    </location>
</feature>
<keyword evidence="1" id="KW-0472">Membrane</keyword>
<feature type="transmembrane region" description="Helical" evidence="1">
    <location>
        <begin position="6"/>
        <end position="27"/>
    </location>
</feature>
<dbReference type="Pfam" id="PF09578">
    <property type="entry name" value="Spore_YabQ"/>
    <property type="match status" value="1"/>
</dbReference>
<dbReference type="InterPro" id="IPR019074">
    <property type="entry name" value="YabQ"/>
</dbReference>
<evidence type="ECO:0000313" key="3">
    <source>
        <dbReference type="Proteomes" id="UP001084197"/>
    </source>
</evidence>
<comment type="caution">
    <text evidence="2">The sequence shown here is derived from an EMBL/GenBank/DDBJ whole genome shotgun (WGS) entry which is preliminary data.</text>
</comment>
<keyword evidence="3" id="KW-1185">Reference proteome</keyword>